<dbReference type="Gene3D" id="3.40.50.1000">
    <property type="entry name" value="HAD superfamily/HAD-like"/>
    <property type="match status" value="1"/>
</dbReference>
<dbReference type="GO" id="GO:0005829">
    <property type="term" value="C:cytosol"/>
    <property type="evidence" value="ECO:0007669"/>
    <property type="project" value="TreeGrafter"/>
</dbReference>
<sequence length="304" mass="33657">MLAREAPFDPGFRCRKATVDLRAVILDLEGVWFDHGLHGTQNALRESFLSRGVELSEDETRLVEGDPHPMDATGKVGLLRDLCQKTEDRMREAAQGATDLALPNVTAPAWVVPSLIQTFDSEYVKTVRTSKPIQNATETLKSLKEAGLKIAVIADCNEEALEGFKLRAEYFGEGFLPDAFLSTRETSPKAPQPWLVFHLMHRLGVYPATSVVRVSSTASGIEEGLNAGCWTVGVARTSRLVSERADADIDGSISKQLSDRIKTVYEQLYRAGAHFVIDGIWQLPKVLNELAVYQRYSVLQLRAL</sequence>
<dbReference type="InterPro" id="IPR023214">
    <property type="entry name" value="HAD_sf"/>
</dbReference>
<dbReference type="PANTHER" id="PTHR43434:SF19">
    <property type="entry name" value="PHOSPHONOACETALDEHYDE HYDROLASE"/>
    <property type="match status" value="1"/>
</dbReference>
<evidence type="ECO:0000313" key="2">
    <source>
        <dbReference type="Proteomes" id="UP000041254"/>
    </source>
</evidence>
<dbReference type="InterPro" id="IPR050155">
    <property type="entry name" value="HAD-like_hydrolase_sf"/>
</dbReference>
<dbReference type="PANTHER" id="PTHR43434">
    <property type="entry name" value="PHOSPHOGLYCOLATE PHOSPHATASE"/>
    <property type="match status" value="1"/>
</dbReference>
<dbReference type="InParanoid" id="A0A0G4EH18"/>
<dbReference type="GO" id="GO:0008967">
    <property type="term" value="F:phosphoglycolate phosphatase activity"/>
    <property type="evidence" value="ECO:0007669"/>
    <property type="project" value="TreeGrafter"/>
</dbReference>
<keyword evidence="2" id="KW-1185">Reference proteome</keyword>
<dbReference type="Pfam" id="PF00702">
    <property type="entry name" value="Hydrolase"/>
    <property type="match status" value="1"/>
</dbReference>
<dbReference type="InterPro" id="IPR023198">
    <property type="entry name" value="PGP-like_dom2"/>
</dbReference>
<dbReference type="PhylomeDB" id="A0A0G4EH18"/>
<evidence type="ECO:0000313" key="1">
    <source>
        <dbReference type="EMBL" id="CEL95764.1"/>
    </source>
</evidence>
<dbReference type="Proteomes" id="UP000041254">
    <property type="component" value="Unassembled WGS sequence"/>
</dbReference>
<protein>
    <submittedName>
        <fullName evidence="1">Uncharacterized protein</fullName>
    </submittedName>
</protein>
<dbReference type="AlphaFoldDB" id="A0A0G4EH18"/>
<proteinExistence type="predicted"/>
<dbReference type="GO" id="GO:0006281">
    <property type="term" value="P:DNA repair"/>
    <property type="evidence" value="ECO:0007669"/>
    <property type="project" value="TreeGrafter"/>
</dbReference>
<organism evidence="1 2">
    <name type="scientific">Vitrella brassicaformis (strain CCMP3155)</name>
    <dbReference type="NCBI Taxonomy" id="1169540"/>
    <lineage>
        <taxon>Eukaryota</taxon>
        <taxon>Sar</taxon>
        <taxon>Alveolata</taxon>
        <taxon>Colpodellida</taxon>
        <taxon>Vitrellaceae</taxon>
        <taxon>Vitrella</taxon>
    </lineage>
</organism>
<dbReference type="SUPFAM" id="SSF56784">
    <property type="entry name" value="HAD-like"/>
    <property type="match status" value="1"/>
</dbReference>
<dbReference type="InterPro" id="IPR036412">
    <property type="entry name" value="HAD-like_sf"/>
</dbReference>
<dbReference type="OrthoDB" id="1694274at2759"/>
<dbReference type="VEuPathDB" id="CryptoDB:Vbra_5002"/>
<accession>A0A0G4EH18</accession>
<dbReference type="Gene3D" id="1.10.150.240">
    <property type="entry name" value="Putative phosphatase, domain 2"/>
    <property type="match status" value="1"/>
</dbReference>
<dbReference type="EMBL" id="CDMY01000238">
    <property type="protein sequence ID" value="CEL95764.1"/>
    <property type="molecule type" value="Genomic_DNA"/>
</dbReference>
<reference evidence="1 2" key="1">
    <citation type="submission" date="2014-11" db="EMBL/GenBank/DDBJ databases">
        <authorList>
            <person name="Zhu J."/>
            <person name="Qi W."/>
            <person name="Song R."/>
        </authorList>
    </citation>
    <scope>NUCLEOTIDE SEQUENCE [LARGE SCALE GENOMIC DNA]</scope>
</reference>
<dbReference type="STRING" id="1169540.A0A0G4EH18"/>
<name>A0A0G4EH18_VITBC</name>
<gene>
    <name evidence="1" type="ORF">Vbra_5002</name>
</gene>